<dbReference type="SUPFAM" id="SSF52540">
    <property type="entry name" value="P-loop containing nucleoside triphosphate hydrolases"/>
    <property type="match status" value="1"/>
</dbReference>
<evidence type="ECO:0000313" key="2">
    <source>
        <dbReference type="Proteomes" id="UP001230188"/>
    </source>
</evidence>
<accession>A0AAD7UBX0</accession>
<gene>
    <name evidence="1" type="ORF">CTAYLR_008500</name>
</gene>
<reference evidence="1" key="1">
    <citation type="submission" date="2023-01" db="EMBL/GenBank/DDBJ databases">
        <title>Metagenome sequencing of chrysophaentin producing Chrysophaeum taylorii.</title>
        <authorList>
            <person name="Davison J."/>
            <person name="Bewley C."/>
        </authorList>
    </citation>
    <scope>NUCLEOTIDE SEQUENCE</scope>
    <source>
        <strain evidence="1">NIES-1699</strain>
    </source>
</reference>
<organism evidence="1 2">
    <name type="scientific">Chrysophaeum taylorii</name>
    <dbReference type="NCBI Taxonomy" id="2483200"/>
    <lineage>
        <taxon>Eukaryota</taxon>
        <taxon>Sar</taxon>
        <taxon>Stramenopiles</taxon>
        <taxon>Ochrophyta</taxon>
        <taxon>Pelagophyceae</taxon>
        <taxon>Pelagomonadales</taxon>
        <taxon>Pelagomonadaceae</taxon>
        <taxon>Chrysophaeum</taxon>
    </lineage>
</organism>
<protein>
    <recommendedName>
        <fullName evidence="3">Sulfotransferase</fullName>
    </recommendedName>
</protein>
<evidence type="ECO:0000313" key="1">
    <source>
        <dbReference type="EMBL" id="KAJ8600848.1"/>
    </source>
</evidence>
<name>A0AAD7UBX0_9STRA</name>
<proteinExistence type="predicted"/>
<dbReference type="AlphaFoldDB" id="A0AAD7UBX0"/>
<keyword evidence="2" id="KW-1185">Reference proteome</keyword>
<dbReference type="Proteomes" id="UP001230188">
    <property type="component" value="Unassembled WGS sequence"/>
</dbReference>
<dbReference type="EMBL" id="JAQMWT010000470">
    <property type="protein sequence ID" value="KAJ8600848.1"/>
    <property type="molecule type" value="Genomic_DNA"/>
</dbReference>
<sequence length="380" mass="43154">MTRHRRDVGTVVVAVLLVGVSLALYVSVRASLALEYRTAEVEAWRARAMAAEATVRMLEDPHQHPRAAPVRSFSKKKEASAGVPAMYGEPRIVGLETCSAFRGAVKPHSRRWAPAGMFNCGTNTLLKLLRANCAFEGKGRHALWQAPWGKHNPVAWRGEHWAPQFRPPKWQPAVETIFPVMVVKDPLTWMKSMCRNPYEAHFKHTSRHRSQETCPSPVAETETTVRFQPTRPGHYESLAHLWGEWNAAYLNVSFPRLIVRFEDLLFDSERTVKLACECVGGTARAPFRQAEEATKDESAGHRGPVNDRDKALRLYADETERYAHYTANDLVFVRNALGPSGLLDLFHYGFDVELAPRSNRRRRRRRRLAEYNFSTVITSP</sequence>
<dbReference type="InterPro" id="IPR027417">
    <property type="entry name" value="P-loop_NTPase"/>
</dbReference>
<evidence type="ECO:0008006" key="3">
    <source>
        <dbReference type="Google" id="ProtNLM"/>
    </source>
</evidence>
<comment type="caution">
    <text evidence="1">The sequence shown here is derived from an EMBL/GenBank/DDBJ whole genome shotgun (WGS) entry which is preliminary data.</text>
</comment>